<sequence length="93" mass="11097">MSTEDDKRTDIIHEYLGMKKLCANWVPRELTFDQKHLRVDDSEQCLKMIKRNKPEFLHRYATMDETWIHAFTPNSNRHSSEWTAHDEPAPNRG</sequence>
<comment type="caution">
    <text evidence="2">The sequence shown here is derived from an EMBL/GenBank/DDBJ whole genome shotgun (WGS) entry which is preliminary data.</text>
</comment>
<dbReference type="InterPro" id="IPR036397">
    <property type="entry name" value="RNaseH_sf"/>
</dbReference>
<proteinExistence type="predicted"/>
<dbReference type="GO" id="GO:0003676">
    <property type="term" value="F:nucleic acid binding"/>
    <property type="evidence" value="ECO:0007669"/>
    <property type="project" value="InterPro"/>
</dbReference>
<reference evidence="2" key="1">
    <citation type="submission" date="2020-08" db="EMBL/GenBank/DDBJ databases">
        <title>Genome sequencing and assembly of the red palm weevil Rhynchophorus ferrugineus.</title>
        <authorList>
            <person name="Dias G.B."/>
            <person name="Bergman C.M."/>
            <person name="Manee M."/>
        </authorList>
    </citation>
    <scope>NUCLEOTIDE SEQUENCE</scope>
    <source>
        <strain evidence="2">AA-2017</strain>
        <tissue evidence="2">Whole larva</tissue>
    </source>
</reference>
<dbReference type="Proteomes" id="UP000625711">
    <property type="component" value="Unassembled WGS sequence"/>
</dbReference>
<dbReference type="PANTHER" id="PTHR46060">
    <property type="entry name" value="MARINER MOS1 TRANSPOSASE-LIKE PROTEIN"/>
    <property type="match status" value="1"/>
</dbReference>
<dbReference type="InterPro" id="IPR052709">
    <property type="entry name" value="Transposase-MT_Hybrid"/>
</dbReference>
<accession>A0A834IET3</accession>
<name>A0A834IET3_RHYFE</name>
<organism evidence="2 3">
    <name type="scientific">Rhynchophorus ferrugineus</name>
    <name type="common">Red palm weevil</name>
    <name type="synonym">Curculio ferrugineus</name>
    <dbReference type="NCBI Taxonomy" id="354439"/>
    <lineage>
        <taxon>Eukaryota</taxon>
        <taxon>Metazoa</taxon>
        <taxon>Ecdysozoa</taxon>
        <taxon>Arthropoda</taxon>
        <taxon>Hexapoda</taxon>
        <taxon>Insecta</taxon>
        <taxon>Pterygota</taxon>
        <taxon>Neoptera</taxon>
        <taxon>Endopterygota</taxon>
        <taxon>Coleoptera</taxon>
        <taxon>Polyphaga</taxon>
        <taxon>Cucujiformia</taxon>
        <taxon>Curculionidae</taxon>
        <taxon>Dryophthorinae</taxon>
        <taxon>Rhynchophorus</taxon>
    </lineage>
</organism>
<evidence type="ECO:0000313" key="3">
    <source>
        <dbReference type="Proteomes" id="UP000625711"/>
    </source>
</evidence>
<evidence type="ECO:0008006" key="4">
    <source>
        <dbReference type="Google" id="ProtNLM"/>
    </source>
</evidence>
<dbReference type="AlphaFoldDB" id="A0A834IET3"/>
<feature type="region of interest" description="Disordered" evidence="1">
    <location>
        <begin position="74"/>
        <end position="93"/>
    </location>
</feature>
<keyword evidence="3" id="KW-1185">Reference proteome</keyword>
<evidence type="ECO:0000313" key="2">
    <source>
        <dbReference type="EMBL" id="KAF7277717.1"/>
    </source>
</evidence>
<evidence type="ECO:0000256" key="1">
    <source>
        <dbReference type="SAM" id="MobiDB-lite"/>
    </source>
</evidence>
<feature type="compositionally biased region" description="Basic and acidic residues" evidence="1">
    <location>
        <begin position="78"/>
        <end position="93"/>
    </location>
</feature>
<dbReference type="Gene3D" id="3.30.420.10">
    <property type="entry name" value="Ribonuclease H-like superfamily/Ribonuclease H"/>
    <property type="match status" value="1"/>
</dbReference>
<protein>
    <recommendedName>
        <fullName evidence="4">Transposase</fullName>
    </recommendedName>
</protein>
<gene>
    <name evidence="2" type="ORF">GWI33_009264</name>
</gene>
<dbReference type="PANTHER" id="PTHR46060:SF1">
    <property type="entry name" value="MARINER MOS1 TRANSPOSASE-LIKE PROTEIN"/>
    <property type="match status" value="1"/>
</dbReference>
<dbReference type="EMBL" id="JAACXV010000414">
    <property type="protein sequence ID" value="KAF7277717.1"/>
    <property type="molecule type" value="Genomic_DNA"/>
</dbReference>